<feature type="region of interest" description="Disordered" evidence="1">
    <location>
        <begin position="134"/>
        <end position="232"/>
    </location>
</feature>
<accession>A0A9W8YFW3</accession>
<dbReference type="InterPro" id="IPR036085">
    <property type="entry name" value="PAZ_dom_sf"/>
</dbReference>
<dbReference type="InterPro" id="IPR014811">
    <property type="entry name" value="ArgoL1"/>
</dbReference>
<gene>
    <name evidence="3" type="ORF">N0V83_001533</name>
</gene>
<dbReference type="PROSITE" id="PS50822">
    <property type="entry name" value="PIWI"/>
    <property type="match status" value="1"/>
</dbReference>
<protein>
    <recommendedName>
        <fullName evidence="2">Piwi domain-containing protein</fullName>
    </recommendedName>
</protein>
<dbReference type="OrthoDB" id="10252740at2759"/>
<dbReference type="Gene3D" id="2.170.260.10">
    <property type="entry name" value="paz domain"/>
    <property type="match status" value="1"/>
</dbReference>
<feature type="compositionally biased region" description="Basic and acidic residues" evidence="1">
    <location>
        <begin position="1044"/>
        <end position="1074"/>
    </location>
</feature>
<name>A0A9W8YFW3_9PLEO</name>
<dbReference type="AlphaFoldDB" id="A0A9W8YFW3"/>
<evidence type="ECO:0000256" key="1">
    <source>
        <dbReference type="SAM" id="MobiDB-lite"/>
    </source>
</evidence>
<dbReference type="Pfam" id="PF16486">
    <property type="entry name" value="ArgoN"/>
    <property type="match status" value="1"/>
</dbReference>
<dbReference type="Pfam" id="PF08699">
    <property type="entry name" value="ArgoL1"/>
    <property type="match status" value="1"/>
</dbReference>
<dbReference type="Proteomes" id="UP001140560">
    <property type="component" value="Unassembled WGS sequence"/>
</dbReference>
<feature type="domain" description="Piwi" evidence="2">
    <location>
        <begin position="731"/>
        <end position="1006"/>
    </location>
</feature>
<dbReference type="InterPro" id="IPR012337">
    <property type="entry name" value="RNaseH-like_sf"/>
</dbReference>
<dbReference type="GO" id="GO:0003676">
    <property type="term" value="F:nucleic acid binding"/>
    <property type="evidence" value="ECO:0007669"/>
    <property type="project" value="InterPro"/>
</dbReference>
<dbReference type="Gene3D" id="3.30.420.10">
    <property type="entry name" value="Ribonuclease H-like superfamily/Ribonuclease H"/>
    <property type="match status" value="1"/>
</dbReference>
<dbReference type="InterPro" id="IPR032474">
    <property type="entry name" value="Argonaute_N"/>
</dbReference>
<feature type="compositionally biased region" description="Low complexity" evidence="1">
    <location>
        <begin position="140"/>
        <end position="163"/>
    </location>
</feature>
<feature type="region of interest" description="Disordered" evidence="1">
    <location>
        <begin position="1029"/>
        <end position="1074"/>
    </location>
</feature>
<keyword evidence="4" id="KW-1185">Reference proteome</keyword>
<dbReference type="SMART" id="SM01163">
    <property type="entry name" value="DUF1785"/>
    <property type="match status" value="1"/>
</dbReference>
<proteinExistence type="predicted"/>
<evidence type="ECO:0000313" key="3">
    <source>
        <dbReference type="EMBL" id="KAJ4376250.1"/>
    </source>
</evidence>
<organism evidence="3 4">
    <name type="scientific">Neocucurbitaria cava</name>
    <dbReference type="NCBI Taxonomy" id="798079"/>
    <lineage>
        <taxon>Eukaryota</taxon>
        <taxon>Fungi</taxon>
        <taxon>Dikarya</taxon>
        <taxon>Ascomycota</taxon>
        <taxon>Pezizomycotina</taxon>
        <taxon>Dothideomycetes</taxon>
        <taxon>Pleosporomycetidae</taxon>
        <taxon>Pleosporales</taxon>
        <taxon>Pleosporineae</taxon>
        <taxon>Cucurbitariaceae</taxon>
        <taxon>Neocucurbitaria</taxon>
    </lineage>
</organism>
<reference evidence="3" key="1">
    <citation type="submission" date="2022-10" db="EMBL/GenBank/DDBJ databases">
        <title>Tapping the CABI collections for fungal endophytes: first genome assemblies for Collariella, Neodidymelliopsis, Ascochyta clinopodiicola, Didymella pomorum, Didymosphaeria variabile, Neocosmospora piperis and Neocucurbitaria cava.</title>
        <authorList>
            <person name="Hill R."/>
        </authorList>
    </citation>
    <scope>NUCLEOTIDE SEQUENCE</scope>
    <source>
        <strain evidence="3">IMI 356814</strain>
    </source>
</reference>
<feature type="compositionally biased region" description="Basic and acidic residues" evidence="1">
    <location>
        <begin position="172"/>
        <end position="199"/>
    </location>
</feature>
<evidence type="ECO:0000259" key="2">
    <source>
        <dbReference type="PROSITE" id="PS50822"/>
    </source>
</evidence>
<dbReference type="EMBL" id="JAPEUY010000002">
    <property type="protein sequence ID" value="KAJ4376250.1"/>
    <property type="molecule type" value="Genomic_DNA"/>
</dbReference>
<evidence type="ECO:0000313" key="4">
    <source>
        <dbReference type="Proteomes" id="UP001140560"/>
    </source>
</evidence>
<dbReference type="InterPro" id="IPR036397">
    <property type="entry name" value="RNaseH_sf"/>
</dbReference>
<dbReference type="PANTHER" id="PTHR22891">
    <property type="entry name" value="EUKARYOTIC TRANSLATION INITIATION FACTOR 2C"/>
    <property type="match status" value="1"/>
</dbReference>
<dbReference type="Pfam" id="PF02171">
    <property type="entry name" value="Piwi"/>
    <property type="match status" value="1"/>
</dbReference>
<sequence length="1109" mass="125817">MPSFTVPSSRYEMRKGFSPQIEWRKRPSGSGLLINGNNWDKLHTISLAASHGHELSSLAGLYQDSQSPLKRTIIEEIVNMPPKNKPALSKREEAKITANYDDFAENQHHKKEYFKSLGEAKLQAAHDFFNKLKQDRPRDNASAAASSAPASTVAANSSTSTNARVGDVALGRSHDASEEQDGRGEVRDDSVRPSRELQDRLTTSFSENLPRMALAPSSSAPPPAMGGPTVSAPVNVPRVEVIDRTPTLTMLGPRISHGNRASDTHYKRFQRDDHLITRLKGVDTQLTTFPVRQNIRVPSGEVLTNYFEINIAPGTELYEYQIVGIPDRITKRDRKPIIETIIENVPALRHNQASFATDYNKKIIAWKNIHKNFPVNHVGAGAPATQVGQQWRILDIEYGYEILEIELQYKHNVDYQSLQRYVCSEPNLVAWDSSTVVEALNIMVSKCFDGQVIKIGANKFFVERAQQDFGTGVAMCTLRGYHYSIRPKMGKILLNISTATSVFYKPIYVSEYLEDTTFSTNDKLRFLKGVRVYIDYERGSRDRKSRLSGCNRQQARIKPIFEVGDLTVRQQRFVETTSTRPVTVESYLQSKYQIIVQKPNLKAINLGSELDKSWFAPERLRILPHQVFRHVVPDNLMADMHRAACHYPKRNRGFIEGEGLSKLPRNYQIPAVLTNCQPLLIEPQLLQIPCYRLKNPIAQYDKGTAWAAAHSGRWNLQERCRVEEVHRVSYKGLAQYMGNVAMKANLKRGGVNHASKLVQDISAKTLVLGADVTHPSPGALLGSPSIAAVVGSIDGTGGKFIGEMSLQKERQEMIAKLGDMVFERLKGWYNTNHRAPDNILYYRDGVSESQYRGVQETELSQIRQAWDKFLDWVHEKQPPLKRTAPKPLALTAVIATKRHTTRFYPVNSEDEMDKNGNCRPGTLVDSAVTSPYFRDFFLQSHNSILGTARPAHYLVLENGVGWTDEEIQDITHDFCHSYVRATLGVSYASPAYYADRLCERGRAYLRDFFSPSQEDRNWFKKEKNKFEQEARDARHYQPSARSRNTRDMTPAERDAAKYERENAKKDRDGAIESTKKLVDERVQEKWNRAAKNTVCEQGRKSLIQTMYWM</sequence>
<dbReference type="SUPFAM" id="SSF53098">
    <property type="entry name" value="Ribonuclease H-like"/>
    <property type="match status" value="1"/>
</dbReference>
<dbReference type="SUPFAM" id="SSF101690">
    <property type="entry name" value="PAZ domain"/>
    <property type="match status" value="1"/>
</dbReference>
<dbReference type="InterPro" id="IPR003165">
    <property type="entry name" value="Piwi"/>
</dbReference>
<dbReference type="SMART" id="SM00950">
    <property type="entry name" value="Piwi"/>
    <property type="match status" value="1"/>
</dbReference>
<comment type="caution">
    <text evidence="3">The sequence shown here is derived from an EMBL/GenBank/DDBJ whole genome shotgun (WGS) entry which is preliminary data.</text>
</comment>